<dbReference type="EMBL" id="RAPN01000001">
    <property type="protein sequence ID" value="RKD91366.1"/>
    <property type="molecule type" value="Genomic_DNA"/>
</dbReference>
<evidence type="ECO:0000256" key="2">
    <source>
        <dbReference type="ARBA" id="ARBA00005040"/>
    </source>
</evidence>
<dbReference type="GO" id="GO:0034618">
    <property type="term" value="F:arginine binding"/>
    <property type="evidence" value="ECO:0007669"/>
    <property type="project" value="InterPro"/>
</dbReference>
<dbReference type="SUPFAM" id="SSF46785">
    <property type="entry name" value="Winged helix' DNA-binding domain"/>
    <property type="match status" value="1"/>
</dbReference>
<keyword evidence="6 9" id="KW-0805">Transcription regulation</keyword>
<organism evidence="12 13">
    <name type="scientific">Mangrovibacterium diazotrophicum</name>
    <dbReference type="NCBI Taxonomy" id="1261403"/>
    <lineage>
        <taxon>Bacteria</taxon>
        <taxon>Pseudomonadati</taxon>
        <taxon>Bacteroidota</taxon>
        <taxon>Bacteroidia</taxon>
        <taxon>Marinilabiliales</taxon>
        <taxon>Prolixibacteraceae</taxon>
        <taxon>Mangrovibacterium</taxon>
    </lineage>
</organism>
<keyword evidence="5 9" id="KW-0963">Cytoplasm</keyword>
<dbReference type="GO" id="GO:0051259">
    <property type="term" value="P:protein complex oligomerization"/>
    <property type="evidence" value="ECO:0007669"/>
    <property type="project" value="InterPro"/>
</dbReference>
<keyword evidence="7 9" id="KW-0238">DNA-binding</keyword>
<protein>
    <recommendedName>
        <fullName evidence="4 9">Arginine repressor</fullName>
    </recommendedName>
</protein>
<dbReference type="InterPro" id="IPR020900">
    <property type="entry name" value="Arg_repress_DNA-bd"/>
</dbReference>
<accession>A0A419W7D9</accession>
<comment type="subcellular location">
    <subcellularLocation>
        <location evidence="1 9">Cytoplasm</location>
    </subcellularLocation>
</comment>
<evidence type="ECO:0000313" key="12">
    <source>
        <dbReference type="EMBL" id="RKD91366.1"/>
    </source>
</evidence>
<evidence type="ECO:0000256" key="8">
    <source>
        <dbReference type="ARBA" id="ARBA00023163"/>
    </source>
</evidence>
<evidence type="ECO:0000256" key="3">
    <source>
        <dbReference type="ARBA" id="ARBA00008316"/>
    </source>
</evidence>
<dbReference type="Gene3D" id="1.10.10.10">
    <property type="entry name" value="Winged helix-like DNA-binding domain superfamily/Winged helix DNA-binding domain"/>
    <property type="match status" value="1"/>
</dbReference>
<dbReference type="AlphaFoldDB" id="A0A419W7D9"/>
<gene>
    <name evidence="9" type="primary">argR</name>
    <name evidence="12" type="ORF">BC643_1719</name>
</gene>
<keyword evidence="13" id="KW-1185">Reference proteome</keyword>
<proteinExistence type="inferred from homology"/>
<dbReference type="InterPro" id="IPR001669">
    <property type="entry name" value="Arg_repress"/>
</dbReference>
<comment type="similarity">
    <text evidence="3 9">Belongs to the ArgR family.</text>
</comment>
<dbReference type="Proteomes" id="UP000283387">
    <property type="component" value="Unassembled WGS sequence"/>
</dbReference>
<dbReference type="InterPro" id="IPR020899">
    <property type="entry name" value="Arg_repress_C"/>
</dbReference>
<dbReference type="PANTHER" id="PTHR34471">
    <property type="entry name" value="ARGININE REPRESSOR"/>
    <property type="match status" value="1"/>
</dbReference>
<evidence type="ECO:0000256" key="9">
    <source>
        <dbReference type="HAMAP-Rule" id="MF_00173"/>
    </source>
</evidence>
<evidence type="ECO:0000256" key="5">
    <source>
        <dbReference type="ARBA" id="ARBA00022490"/>
    </source>
</evidence>
<dbReference type="InterPro" id="IPR036388">
    <property type="entry name" value="WH-like_DNA-bd_sf"/>
</dbReference>
<dbReference type="HAMAP" id="MF_00173">
    <property type="entry name" value="Arg_repressor"/>
    <property type="match status" value="1"/>
</dbReference>
<dbReference type="GO" id="GO:0003700">
    <property type="term" value="F:DNA-binding transcription factor activity"/>
    <property type="evidence" value="ECO:0007669"/>
    <property type="project" value="UniProtKB-UniRule"/>
</dbReference>
<evidence type="ECO:0000256" key="1">
    <source>
        <dbReference type="ARBA" id="ARBA00004496"/>
    </source>
</evidence>
<dbReference type="Pfam" id="PF01316">
    <property type="entry name" value="Arg_repressor"/>
    <property type="match status" value="1"/>
</dbReference>
<evidence type="ECO:0000256" key="4">
    <source>
        <dbReference type="ARBA" id="ARBA00021148"/>
    </source>
</evidence>
<dbReference type="GO" id="GO:0005737">
    <property type="term" value="C:cytoplasm"/>
    <property type="evidence" value="ECO:0007669"/>
    <property type="project" value="UniProtKB-SubCell"/>
</dbReference>
<evidence type="ECO:0000259" key="10">
    <source>
        <dbReference type="Pfam" id="PF01316"/>
    </source>
</evidence>
<evidence type="ECO:0000313" key="13">
    <source>
        <dbReference type="Proteomes" id="UP000283387"/>
    </source>
</evidence>
<dbReference type="SUPFAM" id="SSF55252">
    <property type="entry name" value="C-terminal domain of arginine repressor"/>
    <property type="match status" value="1"/>
</dbReference>
<keyword evidence="9" id="KW-0055">Arginine biosynthesis</keyword>
<comment type="caution">
    <text evidence="12">The sequence shown here is derived from an EMBL/GenBank/DDBJ whole genome shotgun (WGS) entry which is preliminary data.</text>
</comment>
<comment type="function">
    <text evidence="9">Regulates arginine biosynthesis genes.</text>
</comment>
<sequence>MNKFAVYLHIYTKMKNRVSRQLAIKQIITSSEIRSQDELLVKLHAQGFDLTQATLSRDLKALKVAKVPSGDLGYMYVIPEGMNVESRDASDEVNFLADGFRDLSFSGNLAVMRTRPGYASSIAAVLDNAEPYEILGSIAGDDTILLVMREGVSPRDLKNSLVLIMPKLQDKIGK</sequence>
<comment type="pathway">
    <text evidence="2 9">Amino-acid biosynthesis; L-arginine biosynthesis [regulation].</text>
</comment>
<keyword evidence="9" id="KW-0678">Repressor</keyword>
<dbReference type="InterPro" id="IPR036390">
    <property type="entry name" value="WH_DNA-bd_sf"/>
</dbReference>
<dbReference type="InterPro" id="IPR036251">
    <property type="entry name" value="Arg_repress_C_sf"/>
</dbReference>
<evidence type="ECO:0000259" key="11">
    <source>
        <dbReference type="Pfam" id="PF02863"/>
    </source>
</evidence>
<dbReference type="GO" id="GO:0006526">
    <property type="term" value="P:L-arginine biosynthetic process"/>
    <property type="evidence" value="ECO:0007669"/>
    <property type="project" value="UniProtKB-UniPathway"/>
</dbReference>
<dbReference type="UniPathway" id="UPA00068"/>
<keyword evidence="9" id="KW-0028">Amino-acid biosynthesis</keyword>
<dbReference type="PANTHER" id="PTHR34471:SF1">
    <property type="entry name" value="ARGININE REPRESSOR"/>
    <property type="match status" value="1"/>
</dbReference>
<dbReference type="GO" id="GO:0003677">
    <property type="term" value="F:DNA binding"/>
    <property type="evidence" value="ECO:0007669"/>
    <property type="project" value="UniProtKB-KW"/>
</dbReference>
<dbReference type="Pfam" id="PF02863">
    <property type="entry name" value="Arg_repressor_C"/>
    <property type="match status" value="1"/>
</dbReference>
<evidence type="ECO:0000256" key="7">
    <source>
        <dbReference type="ARBA" id="ARBA00023125"/>
    </source>
</evidence>
<dbReference type="GO" id="GO:1900079">
    <property type="term" value="P:regulation of arginine biosynthetic process"/>
    <property type="evidence" value="ECO:0007669"/>
    <property type="project" value="UniProtKB-UniRule"/>
</dbReference>
<dbReference type="PRINTS" id="PR01467">
    <property type="entry name" value="ARGREPRESSOR"/>
</dbReference>
<name>A0A419W7D9_9BACT</name>
<feature type="domain" description="Arginine repressor DNA-binding" evidence="10">
    <location>
        <begin position="16"/>
        <end position="80"/>
    </location>
</feature>
<reference evidence="12 13" key="1">
    <citation type="submission" date="2018-09" db="EMBL/GenBank/DDBJ databases">
        <title>Genomic Encyclopedia of Archaeal and Bacterial Type Strains, Phase II (KMG-II): from individual species to whole genera.</title>
        <authorList>
            <person name="Goeker M."/>
        </authorList>
    </citation>
    <scope>NUCLEOTIDE SEQUENCE [LARGE SCALE GENOMIC DNA]</scope>
    <source>
        <strain evidence="12 13">DSM 27148</strain>
    </source>
</reference>
<evidence type="ECO:0000256" key="6">
    <source>
        <dbReference type="ARBA" id="ARBA00023015"/>
    </source>
</evidence>
<keyword evidence="8 9" id="KW-0804">Transcription</keyword>
<dbReference type="Gene3D" id="3.30.1360.40">
    <property type="match status" value="1"/>
</dbReference>
<feature type="domain" description="Arginine repressor C-terminal" evidence="11">
    <location>
        <begin position="97"/>
        <end position="160"/>
    </location>
</feature>